<proteinExistence type="predicted"/>
<feature type="transmembrane region" description="Helical" evidence="1">
    <location>
        <begin position="240"/>
        <end position="261"/>
    </location>
</feature>
<gene>
    <name evidence="2" type="ORF">CK203_079505</name>
</gene>
<protein>
    <submittedName>
        <fullName evidence="2">Uncharacterized protein</fullName>
    </submittedName>
</protein>
<accession>A0A438CP19</accession>
<evidence type="ECO:0000256" key="1">
    <source>
        <dbReference type="SAM" id="Phobius"/>
    </source>
</evidence>
<keyword evidence="1" id="KW-0472">Membrane</keyword>
<name>A0A438CP19_VITVI</name>
<keyword evidence="1" id="KW-1133">Transmembrane helix</keyword>
<dbReference type="AlphaFoldDB" id="A0A438CP19"/>
<dbReference type="PANTHER" id="PTHR36617">
    <property type="entry name" value="PROTEIN, PUTATIVE-RELATED"/>
    <property type="match status" value="1"/>
</dbReference>
<reference evidence="2 3" key="1">
    <citation type="journal article" date="2018" name="PLoS Genet.">
        <title>Population sequencing reveals clonal diversity and ancestral inbreeding in the grapevine cultivar Chardonnay.</title>
        <authorList>
            <person name="Roach M.J."/>
            <person name="Johnson D.L."/>
            <person name="Bohlmann J."/>
            <person name="van Vuuren H.J."/>
            <person name="Jones S.J."/>
            <person name="Pretorius I.S."/>
            <person name="Schmidt S.A."/>
            <person name="Borneman A.R."/>
        </authorList>
    </citation>
    <scope>NUCLEOTIDE SEQUENCE [LARGE SCALE GENOMIC DNA]</scope>
    <source>
        <strain evidence="3">cv. Chardonnay</strain>
        <tissue evidence="2">Leaf</tissue>
    </source>
</reference>
<evidence type="ECO:0000313" key="2">
    <source>
        <dbReference type="EMBL" id="RVW24962.1"/>
    </source>
</evidence>
<dbReference type="PANTHER" id="PTHR36617:SF15">
    <property type="entry name" value="REVERSE TRANSCRIPTASE ZINC-BINDING DOMAIN-CONTAINING PROTEIN"/>
    <property type="match status" value="1"/>
</dbReference>
<sequence>MRGCLSSTSFAIIVNRNAKGWVKATRGLRQGDPFSSFLFTLVADVLSRMMIKAEETGLTEGGNPKLVGFWDPVVESISRRLNGGKRPFCLWVLREGEGITLILSSLSHIPLYFLSLFKIPISIASKIEKLQRDFLWCRVGERKKDHLIRFPRKRSGIWHKVIASIYGTHPNGWDANMVVIWSHRCPWKIIAQVFQDFSPYIGLVVGNAERIHFWEDLWWGTQPLCSQFPRLYRVISMKNLTVLVVIGLFTVKSFLLALSNFSNPILFLPTKFLWKSKAPSKVKALVWLVVHGKVPPRSIEDMMIIAFRGLGNSLRGKTLWRIACLTLLWIVWQERNVRIFEDKGRSKGMLWDLLFFYSSLWASCTAAFRGVPLSVL</sequence>
<evidence type="ECO:0000313" key="3">
    <source>
        <dbReference type="Proteomes" id="UP000288805"/>
    </source>
</evidence>
<comment type="caution">
    <text evidence="2">The sequence shown here is derived from an EMBL/GenBank/DDBJ whole genome shotgun (WGS) entry which is preliminary data.</text>
</comment>
<organism evidence="2 3">
    <name type="scientific">Vitis vinifera</name>
    <name type="common">Grape</name>
    <dbReference type="NCBI Taxonomy" id="29760"/>
    <lineage>
        <taxon>Eukaryota</taxon>
        <taxon>Viridiplantae</taxon>
        <taxon>Streptophyta</taxon>
        <taxon>Embryophyta</taxon>
        <taxon>Tracheophyta</taxon>
        <taxon>Spermatophyta</taxon>
        <taxon>Magnoliopsida</taxon>
        <taxon>eudicotyledons</taxon>
        <taxon>Gunneridae</taxon>
        <taxon>Pentapetalae</taxon>
        <taxon>rosids</taxon>
        <taxon>Vitales</taxon>
        <taxon>Vitaceae</taxon>
        <taxon>Viteae</taxon>
        <taxon>Vitis</taxon>
    </lineage>
</organism>
<keyword evidence="1" id="KW-0812">Transmembrane</keyword>
<dbReference type="Proteomes" id="UP000288805">
    <property type="component" value="Unassembled WGS sequence"/>
</dbReference>
<dbReference type="EMBL" id="QGNW01002161">
    <property type="protein sequence ID" value="RVW24962.1"/>
    <property type="molecule type" value="Genomic_DNA"/>
</dbReference>